<feature type="compositionally biased region" description="Basic and acidic residues" evidence="1">
    <location>
        <begin position="693"/>
        <end position="703"/>
    </location>
</feature>
<feature type="compositionally biased region" description="Acidic residues" evidence="1">
    <location>
        <begin position="164"/>
        <end position="178"/>
    </location>
</feature>
<dbReference type="InParanoid" id="G0P681"/>
<feature type="compositionally biased region" description="Acidic residues" evidence="1">
    <location>
        <begin position="1"/>
        <end position="11"/>
    </location>
</feature>
<name>G0P681_CAEBE</name>
<feature type="compositionally biased region" description="Basic residues" evidence="1">
    <location>
        <begin position="95"/>
        <end position="105"/>
    </location>
</feature>
<dbReference type="EMBL" id="GL380094">
    <property type="protein sequence ID" value="EGT46211.1"/>
    <property type="molecule type" value="Genomic_DNA"/>
</dbReference>
<accession>G0P681</accession>
<feature type="compositionally biased region" description="Low complexity" evidence="1">
    <location>
        <begin position="243"/>
        <end position="257"/>
    </location>
</feature>
<feature type="compositionally biased region" description="Basic residues" evidence="1">
    <location>
        <begin position="429"/>
        <end position="441"/>
    </location>
</feature>
<feature type="compositionally biased region" description="Polar residues" evidence="1">
    <location>
        <begin position="597"/>
        <end position="606"/>
    </location>
</feature>
<feature type="compositionally biased region" description="Basic and acidic residues" evidence="1">
    <location>
        <begin position="728"/>
        <end position="741"/>
    </location>
</feature>
<feature type="compositionally biased region" description="Basic residues" evidence="1">
    <location>
        <begin position="258"/>
        <end position="269"/>
    </location>
</feature>
<evidence type="ECO:0000313" key="2">
    <source>
        <dbReference type="EMBL" id="EGT46211.1"/>
    </source>
</evidence>
<feature type="compositionally biased region" description="Polar residues" evidence="1">
    <location>
        <begin position="653"/>
        <end position="681"/>
    </location>
</feature>
<reference evidence="3" key="1">
    <citation type="submission" date="2011-07" db="EMBL/GenBank/DDBJ databases">
        <authorList>
            <consortium name="Caenorhabditis brenneri Sequencing and Analysis Consortium"/>
            <person name="Wilson R.K."/>
        </authorList>
    </citation>
    <scope>NUCLEOTIDE SEQUENCE [LARGE SCALE GENOMIC DNA]</scope>
    <source>
        <strain evidence="3">PB2801</strain>
    </source>
</reference>
<dbReference type="AlphaFoldDB" id="G0P681"/>
<evidence type="ECO:0000313" key="3">
    <source>
        <dbReference type="Proteomes" id="UP000008068"/>
    </source>
</evidence>
<organism evidence="3">
    <name type="scientific">Caenorhabditis brenneri</name>
    <name type="common">Nematode worm</name>
    <dbReference type="NCBI Taxonomy" id="135651"/>
    <lineage>
        <taxon>Eukaryota</taxon>
        <taxon>Metazoa</taxon>
        <taxon>Ecdysozoa</taxon>
        <taxon>Nematoda</taxon>
        <taxon>Chromadorea</taxon>
        <taxon>Rhabditida</taxon>
        <taxon>Rhabditina</taxon>
        <taxon>Rhabditomorpha</taxon>
        <taxon>Rhabditoidea</taxon>
        <taxon>Rhabditidae</taxon>
        <taxon>Peloderinae</taxon>
        <taxon>Caenorhabditis</taxon>
    </lineage>
</organism>
<feature type="compositionally biased region" description="Basic residues" evidence="1">
    <location>
        <begin position="201"/>
        <end position="213"/>
    </location>
</feature>
<feature type="compositionally biased region" description="Low complexity" evidence="1">
    <location>
        <begin position="12"/>
        <end position="26"/>
    </location>
</feature>
<dbReference type="HOGENOM" id="CLU_293926_0_0_1"/>
<feature type="region of interest" description="Disordered" evidence="1">
    <location>
        <begin position="1"/>
        <end position="760"/>
    </location>
</feature>
<feature type="compositionally biased region" description="Low complexity" evidence="1">
    <location>
        <begin position="115"/>
        <end position="131"/>
    </location>
</feature>
<feature type="compositionally biased region" description="Polar residues" evidence="1">
    <location>
        <begin position="625"/>
        <end position="635"/>
    </location>
</feature>
<feature type="compositionally biased region" description="Basic and acidic residues" evidence="1">
    <location>
        <begin position="132"/>
        <end position="161"/>
    </location>
</feature>
<dbReference type="OMA" id="PMNVADP"/>
<gene>
    <name evidence="2" type="ORF">CAEBREN_06990</name>
</gene>
<feature type="compositionally biased region" description="Basic and acidic residues" evidence="1">
    <location>
        <begin position="642"/>
        <end position="651"/>
    </location>
</feature>
<feature type="region of interest" description="Disordered" evidence="1">
    <location>
        <begin position="775"/>
        <end position="800"/>
    </location>
</feature>
<feature type="compositionally biased region" description="Low complexity" evidence="1">
    <location>
        <begin position="415"/>
        <end position="428"/>
    </location>
</feature>
<proteinExistence type="predicted"/>
<evidence type="ECO:0000256" key="1">
    <source>
        <dbReference type="SAM" id="MobiDB-lite"/>
    </source>
</evidence>
<dbReference type="Proteomes" id="UP000008068">
    <property type="component" value="Unassembled WGS sequence"/>
</dbReference>
<feature type="compositionally biased region" description="Basic and acidic residues" evidence="1">
    <location>
        <begin position="360"/>
        <end position="389"/>
    </location>
</feature>
<feature type="compositionally biased region" description="Basic and acidic residues" evidence="1">
    <location>
        <begin position="59"/>
        <end position="70"/>
    </location>
</feature>
<feature type="compositionally biased region" description="Polar residues" evidence="1">
    <location>
        <begin position="442"/>
        <end position="451"/>
    </location>
</feature>
<feature type="compositionally biased region" description="Basic and acidic residues" evidence="1">
    <location>
        <begin position="563"/>
        <end position="589"/>
    </location>
</feature>
<protein>
    <submittedName>
        <fullName evidence="2">Uncharacterized protein</fullName>
    </submittedName>
</protein>
<feature type="compositionally biased region" description="Basic residues" evidence="1">
    <location>
        <begin position="38"/>
        <end position="50"/>
    </location>
</feature>
<feature type="compositionally biased region" description="Low complexity" evidence="1">
    <location>
        <begin position="187"/>
        <end position="200"/>
    </location>
</feature>
<sequence>MKKDEEEETVLEIESSQDAAQGASSSINLPSTSLASRSVKRKSAASRRSAKPSISSVPKQERKREEKEESMNQEEEETPRQEPSTSSSSYPAPISRRKTAPKRQKGGAAAPIPVQQNDDPIDQLQPDPQADGEVRKIEEVKESQPRSGKALDPEKEKKSGAVEEGMEANDEDEEEVFREEDAAQAESSSTNLPSTSSASRSVKKKSAASRRSAKPSTLAAPNQTKKRKEKEELMNQEGEEASSQEPSSSSNSAPAPMSRRKAAPMHQKRGNAMVAAVPEHDDPIAQLLQDPQADGEETPSQEDSSHPAPASISRKRRNPPHSRTSAGAPKRQKQGAPMNVADPEHDDPIDQSLPDPQADGEVRKIKEVERSQPHDGKALDPEEKKKSSAVEENMEVVEEDEVEELREKNAAQAESSSTNLPSTSSASRSVKRKPAASRRSAKPSTSAAPNQTKKRKEKEESMNQEGEETPSQEDSSHPAPASISRKRRNPPHSRTSAGAPKRQKQGAPMNVADPEHDDPIDQSLPDPQADIEGRKMRGARGSQPHSGKALDPEKKKSGGAVEEPMKVIEEDKEEKLRKEEGELGNREDMLSEESESNKPGCSSTIPYHTFDDDYDGGSREGETMDSGSVDQSMETNGEEKDEVLGGEKEETSNESTQAASSSITPCNNTAPASDCLTTSQNDESEAVVMVPANKEDKPTDKKVQQTPVVSDSKNKESIPVEEPSGVDEASKDGVLEKEKESTPSGKSTLPADFACTPSGNGDVVVALKNAAIGEGQLSSPDSNLEKKDLESAPESVGDVRSCQERVLENQVATRTEVPSSEETPSATSLKRTANIQIKKEGEVPVKRARADALKLNRLTPPRTRSPQRETTVGMYLQDLVFFLGKLHHQNPKLKEFVEIMGGLKILYSDILCSMRRLFNSFKNNSDPVEITEDIEVVKDEVNFELKTFLCSFKNFVSTFDAIHKGFGQLQNEIGDEIRRCEEVEKGGQQEMLMIGEIIEKFYPDFDQFGLKRKYLAEIGRRRASEGAGSSEAR</sequence>
<keyword evidence="3" id="KW-1185">Reference proteome</keyword>
<feature type="compositionally biased region" description="Acidic residues" evidence="1">
    <location>
        <begin position="392"/>
        <end position="404"/>
    </location>
</feature>